<keyword evidence="8" id="KW-1015">Disulfide bond</keyword>
<keyword evidence="7" id="KW-0274">FAD</keyword>
<evidence type="ECO:0000256" key="8">
    <source>
        <dbReference type="ARBA" id="ARBA00023157"/>
    </source>
</evidence>
<evidence type="ECO:0000256" key="11">
    <source>
        <dbReference type="SAM" id="SignalP"/>
    </source>
</evidence>
<dbReference type="PANTHER" id="PTHR32448">
    <property type="entry name" value="OS08G0158400 PROTEIN"/>
    <property type="match status" value="1"/>
</dbReference>
<accession>A0AAE1WUC1</accession>
<keyword evidence="14" id="KW-1185">Reference proteome</keyword>
<keyword evidence="6 11" id="KW-0732">Signal</keyword>
<evidence type="ECO:0000256" key="9">
    <source>
        <dbReference type="ARBA" id="ARBA00023180"/>
    </source>
</evidence>
<dbReference type="Pfam" id="PF08031">
    <property type="entry name" value="BBE"/>
    <property type="match status" value="2"/>
</dbReference>
<dbReference type="Gene3D" id="3.30.465.10">
    <property type="match status" value="2"/>
</dbReference>
<protein>
    <submittedName>
        <fullName evidence="13">Berberine bridge enzyme-like 21</fullName>
    </submittedName>
</protein>
<dbReference type="GO" id="GO:0016491">
    <property type="term" value="F:oxidoreductase activity"/>
    <property type="evidence" value="ECO:0007669"/>
    <property type="project" value="InterPro"/>
</dbReference>
<dbReference type="Pfam" id="PF01565">
    <property type="entry name" value="FAD_binding_4"/>
    <property type="match status" value="2"/>
</dbReference>
<feature type="signal peptide" evidence="11">
    <location>
        <begin position="1"/>
        <end position="21"/>
    </location>
</feature>
<evidence type="ECO:0000256" key="5">
    <source>
        <dbReference type="ARBA" id="ARBA00022630"/>
    </source>
</evidence>
<dbReference type="Gene3D" id="3.40.462.20">
    <property type="match status" value="2"/>
</dbReference>
<evidence type="ECO:0000259" key="12">
    <source>
        <dbReference type="PROSITE" id="PS51387"/>
    </source>
</evidence>
<feature type="chain" id="PRO_5042149307" evidence="11">
    <location>
        <begin position="22"/>
        <end position="1024"/>
    </location>
</feature>
<gene>
    <name evidence="13" type="ORF">Sango_1418900</name>
</gene>
<dbReference type="FunFam" id="3.30.43.10:FF:000004">
    <property type="entry name" value="Berberine bridge enzyme-like 15"/>
    <property type="match status" value="1"/>
</dbReference>
<dbReference type="InterPro" id="IPR006094">
    <property type="entry name" value="Oxid_FAD_bind_N"/>
</dbReference>
<dbReference type="AlphaFoldDB" id="A0AAE1WUC1"/>
<feature type="region of interest" description="Disordered" evidence="10">
    <location>
        <begin position="1005"/>
        <end position="1024"/>
    </location>
</feature>
<evidence type="ECO:0000256" key="1">
    <source>
        <dbReference type="ARBA" id="ARBA00001974"/>
    </source>
</evidence>
<feature type="domain" description="FAD-binding PCMH-type" evidence="12">
    <location>
        <begin position="71"/>
        <end position="245"/>
    </location>
</feature>
<dbReference type="InterPro" id="IPR016167">
    <property type="entry name" value="FAD-bd_PCMH_sub1"/>
</dbReference>
<proteinExistence type="inferred from homology"/>
<comment type="caution">
    <text evidence="13">The sequence shown here is derived from an EMBL/GenBank/DDBJ whole genome shotgun (WGS) entry which is preliminary data.</text>
</comment>
<reference evidence="13" key="1">
    <citation type="submission" date="2020-06" db="EMBL/GenBank/DDBJ databases">
        <authorList>
            <person name="Li T."/>
            <person name="Hu X."/>
            <person name="Zhang T."/>
            <person name="Song X."/>
            <person name="Zhang H."/>
            <person name="Dai N."/>
            <person name="Sheng W."/>
            <person name="Hou X."/>
            <person name="Wei L."/>
        </authorList>
    </citation>
    <scope>NUCLEOTIDE SEQUENCE</scope>
    <source>
        <strain evidence="13">K16</strain>
        <tissue evidence="13">Leaf</tissue>
    </source>
</reference>
<dbReference type="InterPro" id="IPR012951">
    <property type="entry name" value="BBE"/>
</dbReference>
<dbReference type="EMBL" id="JACGWL010000007">
    <property type="protein sequence ID" value="KAK4399434.1"/>
    <property type="molecule type" value="Genomic_DNA"/>
</dbReference>
<keyword evidence="9" id="KW-0325">Glycoprotein</keyword>
<name>A0AAE1WUC1_9LAMI</name>
<dbReference type="InterPro" id="IPR016169">
    <property type="entry name" value="FAD-bd_PCMH_sub2"/>
</dbReference>
<evidence type="ECO:0000256" key="4">
    <source>
        <dbReference type="ARBA" id="ARBA00022589"/>
    </source>
</evidence>
<dbReference type="Proteomes" id="UP001289374">
    <property type="component" value="Unassembled WGS sequence"/>
</dbReference>
<feature type="domain" description="FAD-binding PCMH-type" evidence="12">
    <location>
        <begin position="560"/>
        <end position="734"/>
    </location>
</feature>
<dbReference type="InterPro" id="IPR016166">
    <property type="entry name" value="FAD-bd_PCMH"/>
</dbReference>
<dbReference type="Gene3D" id="3.30.43.10">
    <property type="entry name" value="Uridine Diphospho-n-acetylenolpyruvylglucosamine Reductase, domain 2"/>
    <property type="match status" value="2"/>
</dbReference>
<keyword evidence="4" id="KW-0017">Alkaloid metabolism</keyword>
<keyword evidence="5" id="KW-0285">Flavoprotein</keyword>
<dbReference type="SUPFAM" id="SSF56176">
    <property type="entry name" value="FAD-binding/transporter-associated domain-like"/>
    <property type="match status" value="2"/>
</dbReference>
<evidence type="ECO:0000313" key="14">
    <source>
        <dbReference type="Proteomes" id="UP001289374"/>
    </source>
</evidence>
<reference evidence="13" key="2">
    <citation type="journal article" date="2024" name="Plant">
        <title>Genomic evolution and insights into agronomic trait innovations of Sesamum species.</title>
        <authorList>
            <person name="Miao H."/>
            <person name="Wang L."/>
            <person name="Qu L."/>
            <person name="Liu H."/>
            <person name="Sun Y."/>
            <person name="Le M."/>
            <person name="Wang Q."/>
            <person name="Wei S."/>
            <person name="Zheng Y."/>
            <person name="Lin W."/>
            <person name="Duan Y."/>
            <person name="Cao H."/>
            <person name="Xiong S."/>
            <person name="Wang X."/>
            <person name="Wei L."/>
            <person name="Li C."/>
            <person name="Ma Q."/>
            <person name="Ju M."/>
            <person name="Zhao R."/>
            <person name="Li G."/>
            <person name="Mu C."/>
            <person name="Tian Q."/>
            <person name="Mei H."/>
            <person name="Zhang T."/>
            <person name="Gao T."/>
            <person name="Zhang H."/>
        </authorList>
    </citation>
    <scope>NUCLEOTIDE SEQUENCE</scope>
    <source>
        <strain evidence="13">K16</strain>
    </source>
</reference>
<evidence type="ECO:0000256" key="6">
    <source>
        <dbReference type="ARBA" id="ARBA00022729"/>
    </source>
</evidence>
<evidence type="ECO:0000256" key="10">
    <source>
        <dbReference type="SAM" id="MobiDB-lite"/>
    </source>
</evidence>
<evidence type="ECO:0000256" key="3">
    <source>
        <dbReference type="ARBA" id="ARBA00005466"/>
    </source>
</evidence>
<comment type="similarity">
    <text evidence="3">Belongs to the oxygen-dependent FAD-linked oxidoreductase family.</text>
</comment>
<evidence type="ECO:0000256" key="7">
    <source>
        <dbReference type="ARBA" id="ARBA00022827"/>
    </source>
</evidence>
<dbReference type="PROSITE" id="PS51387">
    <property type="entry name" value="FAD_PCMH"/>
    <property type="match status" value="2"/>
</dbReference>
<dbReference type="InterPro" id="IPR036318">
    <property type="entry name" value="FAD-bd_PCMH-like_sf"/>
</dbReference>
<evidence type="ECO:0000313" key="13">
    <source>
        <dbReference type="EMBL" id="KAK4399434.1"/>
    </source>
</evidence>
<evidence type="ECO:0000256" key="2">
    <source>
        <dbReference type="ARBA" id="ARBA00004913"/>
    </source>
</evidence>
<comment type="pathway">
    <text evidence="2">Alkaloid biosynthesis.</text>
</comment>
<comment type="cofactor">
    <cofactor evidence="1">
        <name>FAD</name>
        <dbReference type="ChEBI" id="CHEBI:57692"/>
    </cofactor>
</comment>
<dbReference type="GO" id="GO:0071949">
    <property type="term" value="F:FAD binding"/>
    <property type="evidence" value="ECO:0007669"/>
    <property type="project" value="InterPro"/>
</dbReference>
<sequence length="1024" mass="115115">MKKSLLLLFFSFLDVFVLASADPVYDSFVQCFKENKIPDSQISSIIYTPENPSFRNVLESYVRNRRFNVSTTPKPSIIVTPTSEPHVSAAVLCAKKLGIQLKIRSGGHDYEGISYVSDTTFVILDMFNFLSINVNMEDETAWVQSGALLGELYYRIWEKSKVHGFPAGVCPTVGVGGHISGAGYGNMLRKYGLTVDHVIDAQLVDSNGRVLDRESMGEDLFWAIRGGGGASFGVILAYKIKLVPVPPIVTVFRLEKSVDENAVQAVFQYQQVVDKLDNDLFIRVLLQPITRNKKRSVRATFIGLFLGESTRLLSITNSEFPKLGLKKSDCHEMSWINSVLFWGNFDNTTSPSVLLSRNPDSVNFLKRKSDYVKTPISISGLESLFKKMVEIGKVGLVFNSYGGRMSEIPESETPFPHRAGNIFKIQYSVNWNEEGEEADKNYVDQIRQLYSFMEPFVSKNPREAYLNYRDLDIGTTDNGKNSYTDGQVYGVKYFKSNYDRLVKIKTTVDPENVFRNEQSIPGNGLGEASEALLAFLSSLGFLGWSLDWEEILKPPFQCLYHPKPSIIVTPTSEPHVSAAVLCAKKLGIQLKIRSGGHDYEGISYVSDTTFVILDMFNFRSVNVNMEDETAWVQSGALLGELYYRIWEKGEVHGFPAGVCPTVGVGGHISGAGYGNMLRKYGLTVDHVIDAQIVDSNGRILDRESMGEDLFWAIRGGGGASFGVILAYKIKLVPVPPIVTVFRLEKNMDENAIEAVFQYQQVIDKLDNDLFIRVLLQPITRNEERSVRATFMGLFLGDSARLLSITDSEFPKLGLTKPDCHEMSWINSVLFWGNFDNTTSPSVLLSRNPDSVNFLKRKSDYVKTPIPISGLESLFKKMVEIGKVGLVFNSYGGRMSEIPESETPFPHRAGNIFKIQYSVNWNEEGEEADKNYMDQIRQLYSFMEPFVSKNPREAYLNYRDLDIGTTDNGKTSYSEGQVYGVKYFKNNYDRLVRIKTAVDPENVFRNEQSIPVQSPFEEEKQENGG</sequence>
<organism evidence="13 14">
    <name type="scientific">Sesamum angolense</name>
    <dbReference type="NCBI Taxonomy" id="2727404"/>
    <lineage>
        <taxon>Eukaryota</taxon>
        <taxon>Viridiplantae</taxon>
        <taxon>Streptophyta</taxon>
        <taxon>Embryophyta</taxon>
        <taxon>Tracheophyta</taxon>
        <taxon>Spermatophyta</taxon>
        <taxon>Magnoliopsida</taxon>
        <taxon>eudicotyledons</taxon>
        <taxon>Gunneridae</taxon>
        <taxon>Pentapetalae</taxon>
        <taxon>asterids</taxon>
        <taxon>lamiids</taxon>
        <taxon>Lamiales</taxon>
        <taxon>Pedaliaceae</taxon>
        <taxon>Sesamum</taxon>
    </lineage>
</organism>